<evidence type="ECO:0000256" key="1">
    <source>
        <dbReference type="SAM" id="MobiDB-lite"/>
    </source>
</evidence>
<name>A0A0D2PAQ6_HYPSF</name>
<accession>A0A0D2PAQ6</accession>
<dbReference type="EMBL" id="KN817522">
    <property type="protein sequence ID" value="KJA27989.1"/>
    <property type="molecule type" value="Genomic_DNA"/>
</dbReference>
<protein>
    <recommendedName>
        <fullName evidence="2">F-box domain-containing protein</fullName>
    </recommendedName>
</protein>
<feature type="compositionally biased region" description="Basic and acidic residues" evidence="1">
    <location>
        <begin position="9"/>
        <end position="21"/>
    </location>
</feature>
<proteinExistence type="predicted"/>
<dbReference type="OMA" id="WRSIAIN"/>
<dbReference type="InterPro" id="IPR032675">
    <property type="entry name" value="LRR_dom_sf"/>
</dbReference>
<evidence type="ECO:0000313" key="3">
    <source>
        <dbReference type="EMBL" id="KJA27989.1"/>
    </source>
</evidence>
<organism evidence="3 4">
    <name type="scientific">Hypholoma sublateritium (strain FD-334 SS-4)</name>
    <dbReference type="NCBI Taxonomy" id="945553"/>
    <lineage>
        <taxon>Eukaryota</taxon>
        <taxon>Fungi</taxon>
        <taxon>Dikarya</taxon>
        <taxon>Basidiomycota</taxon>
        <taxon>Agaricomycotina</taxon>
        <taxon>Agaricomycetes</taxon>
        <taxon>Agaricomycetidae</taxon>
        <taxon>Agaricales</taxon>
        <taxon>Agaricineae</taxon>
        <taxon>Strophariaceae</taxon>
        <taxon>Hypholoma</taxon>
    </lineage>
</organism>
<dbReference type="STRING" id="945553.A0A0D2PAQ6"/>
<feature type="region of interest" description="Disordered" evidence="1">
    <location>
        <begin position="1"/>
        <end position="21"/>
    </location>
</feature>
<dbReference type="Gene3D" id="3.80.10.10">
    <property type="entry name" value="Ribonuclease Inhibitor"/>
    <property type="match status" value="1"/>
</dbReference>
<dbReference type="Proteomes" id="UP000054270">
    <property type="component" value="Unassembled WGS sequence"/>
</dbReference>
<feature type="domain" description="F-box" evidence="2">
    <location>
        <begin position="42"/>
        <end position="94"/>
    </location>
</feature>
<reference evidence="4" key="1">
    <citation type="submission" date="2014-04" db="EMBL/GenBank/DDBJ databases">
        <title>Evolutionary Origins and Diversification of the Mycorrhizal Mutualists.</title>
        <authorList>
            <consortium name="DOE Joint Genome Institute"/>
            <consortium name="Mycorrhizal Genomics Consortium"/>
            <person name="Kohler A."/>
            <person name="Kuo A."/>
            <person name="Nagy L.G."/>
            <person name="Floudas D."/>
            <person name="Copeland A."/>
            <person name="Barry K.W."/>
            <person name="Cichocki N."/>
            <person name="Veneault-Fourrey C."/>
            <person name="LaButti K."/>
            <person name="Lindquist E.A."/>
            <person name="Lipzen A."/>
            <person name="Lundell T."/>
            <person name="Morin E."/>
            <person name="Murat C."/>
            <person name="Riley R."/>
            <person name="Ohm R."/>
            <person name="Sun H."/>
            <person name="Tunlid A."/>
            <person name="Henrissat B."/>
            <person name="Grigoriev I.V."/>
            <person name="Hibbett D.S."/>
            <person name="Martin F."/>
        </authorList>
    </citation>
    <scope>NUCLEOTIDE SEQUENCE [LARGE SCALE GENOMIC DNA]</scope>
    <source>
        <strain evidence="4">FD-334 SS-4</strain>
    </source>
</reference>
<sequence length="568" mass="63376">MQANTVDSAKNEKFPTIHREGEGPPEAIILALKLQTNRHAPIAQLPAEILCKIFYFVKVEEQHALQGNVLKWVTVSHVCSHWRSIAINFASLWDTPPLGNADWVAEMLERSKMVALSIEVSRVRKKMMEGLEKIVQYDSIGSRIRHLSIVDLGGQTARAMRCLPTSMPRLEILRVDPVYWPGEDVNSFRDLLYVPSGVLDAEGCLRRLELSYCTVDWRLLLPPQITHLKLHAIPLNARPTLTQIMVVLGRLAKLESLDIVNAYDIENTPCCDRIHLEHLRRLNVSSPDVEIVAFLRHVTFSPRATVAVCSQYDTSNTTRTDSAVHFSALFAALAQSYTPSVSLPHFRTFVARGESVSSAHTLALRLGLFSSDAFSEHEWSSDDSQQRPSLSILLKWRRATLPYPQGTSRALSDFHNSGFPLHAVTHIHLLRFIQLTPTALASTLGMLPAVRSVSVQRKAGNALVYALNLPSGGAVPPFHFAHLAEIRLHALAFHPPSSTRRLSDSVSAKRLRDCLAHRRERGAEIKRLALVHCTPLVAADVVELKRVVTDVYWDAEHPIHALGLGELI</sequence>
<dbReference type="InterPro" id="IPR036047">
    <property type="entry name" value="F-box-like_dom_sf"/>
</dbReference>
<dbReference type="OrthoDB" id="3172239at2759"/>
<keyword evidence="4" id="KW-1185">Reference proteome</keyword>
<dbReference type="SUPFAM" id="SSF52047">
    <property type="entry name" value="RNI-like"/>
    <property type="match status" value="1"/>
</dbReference>
<evidence type="ECO:0000259" key="2">
    <source>
        <dbReference type="Pfam" id="PF12937"/>
    </source>
</evidence>
<evidence type="ECO:0000313" key="4">
    <source>
        <dbReference type="Proteomes" id="UP000054270"/>
    </source>
</evidence>
<dbReference type="InterPro" id="IPR001810">
    <property type="entry name" value="F-box_dom"/>
</dbReference>
<dbReference type="SUPFAM" id="SSF81383">
    <property type="entry name" value="F-box domain"/>
    <property type="match status" value="1"/>
</dbReference>
<dbReference type="AlphaFoldDB" id="A0A0D2PAQ6"/>
<dbReference type="Pfam" id="PF12937">
    <property type="entry name" value="F-box-like"/>
    <property type="match status" value="1"/>
</dbReference>
<gene>
    <name evidence="3" type="ORF">HYPSUDRAFT_197548</name>
</gene>